<organism evidence="7 8">
    <name type="scientific">Lysinibacillus macroides</name>
    <dbReference type="NCBI Taxonomy" id="33935"/>
    <lineage>
        <taxon>Bacteria</taxon>
        <taxon>Bacillati</taxon>
        <taxon>Bacillota</taxon>
        <taxon>Bacilli</taxon>
        <taxon>Bacillales</taxon>
        <taxon>Bacillaceae</taxon>
        <taxon>Lysinibacillus</taxon>
    </lineage>
</organism>
<dbReference type="GO" id="GO:0031177">
    <property type="term" value="F:phosphopantetheine binding"/>
    <property type="evidence" value="ECO:0007669"/>
    <property type="project" value="TreeGrafter"/>
</dbReference>
<comment type="caution">
    <text evidence="7">The sequence shown here is derived from an EMBL/GenBank/DDBJ whole genome shotgun (WGS) entry which is preliminary data.</text>
</comment>
<evidence type="ECO:0000313" key="8">
    <source>
        <dbReference type="Proteomes" id="UP000037977"/>
    </source>
</evidence>
<dbReference type="InterPro" id="IPR036736">
    <property type="entry name" value="ACP-like_sf"/>
</dbReference>
<dbReference type="Pfam" id="PF08242">
    <property type="entry name" value="Methyltransf_12"/>
    <property type="match status" value="1"/>
</dbReference>
<dbReference type="SUPFAM" id="SSF47336">
    <property type="entry name" value="ACP-like"/>
    <property type="match status" value="3"/>
</dbReference>
<dbReference type="Gene3D" id="3.40.50.12780">
    <property type="entry name" value="N-terminal domain of ligase-like"/>
    <property type="match status" value="2"/>
</dbReference>
<dbReference type="RefSeq" id="WP_053996364.1">
    <property type="nucleotide sequence ID" value="NZ_CP065643.1"/>
</dbReference>
<dbReference type="Gene3D" id="3.30.300.30">
    <property type="match status" value="3"/>
</dbReference>
<dbReference type="PATRIC" id="fig|33935.3.peg.2478"/>
<dbReference type="InterPro" id="IPR045851">
    <property type="entry name" value="AMP-bd_C_sf"/>
</dbReference>
<feature type="domain" description="Carrier" evidence="6">
    <location>
        <begin position="1430"/>
        <end position="1505"/>
    </location>
</feature>
<protein>
    <recommendedName>
        <fullName evidence="6">Carrier domain-containing protein</fullName>
    </recommendedName>
</protein>
<dbReference type="Gene3D" id="3.30.559.30">
    <property type="entry name" value="Nonribosomal peptide synthetase, condensation domain"/>
    <property type="match status" value="2"/>
</dbReference>
<dbReference type="InterPro" id="IPR057737">
    <property type="entry name" value="Condensation_MtbB-like"/>
</dbReference>
<dbReference type="InterPro" id="IPR010071">
    <property type="entry name" value="AA_adenyl_dom"/>
</dbReference>
<evidence type="ECO:0000259" key="6">
    <source>
        <dbReference type="PROSITE" id="PS50075"/>
    </source>
</evidence>
<evidence type="ECO:0000313" key="7">
    <source>
        <dbReference type="EMBL" id="KOY81121.1"/>
    </source>
</evidence>
<dbReference type="InterPro" id="IPR001242">
    <property type="entry name" value="Condensation_dom"/>
</dbReference>
<comment type="cofactor">
    <cofactor evidence="1">
        <name>pantetheine 4'-phosphate</name>
        <dbReference type="ChEBI" id="CHEBI:47942"/>
    </cofactor>
</comment>
<dbReference type="STRING" id="33935.ADM90_18390"/>
<keyword evidence="3" id="KW-0596">Phosphopantetheine</keyword>
<dbReference type="PROSITE" id="PS50075">
    <property type="entry name" value="CARRIER"/>
    <property type="match status" value="2"/>
</dbReference>
<dbReference type="FunFam" id="3.30.559.10:FF:000023">
    <property type="entry name" value="Non-ribosomal peptide synthetase"/>
    <property type="match status" value="2"/>
</dbReference>
<dbReference type="GO" id="GO:0008610">
    <property type="term" value="P:lipid biosynthetic process"/>
    <property type="evidence" value="ECO:0007669"/>
    <property type="project" value="UniProtKB-ARBA"/>
</dbReference>
<accession>A0A0N0CV44</accession>
<gene>
    <name evidence="7" type="ORF">ADM90_18390</name>
</gene>
<evidence type="ECO:0000256" key="2">
    <source>
        <dbReference type="ARBA" id="ARBA00006432"/>
    </source>
</evidence>
<evidence type="ECO:0000256" key="4">
    <source>
        <dbReference type="ARBA" id="ARBA00022553"/>
    </source>
</evidence>
<dbReference type="Pfam" id="PF00501">
    <property type="entry name" value="AMP-binding"/>
    <property type="match status" value="2"/>
</dbReference>
<dbReference type="PANTHER" id="PTHR45527">
    <property type="entry name" value="NONRIBOSOMAL PEPTIDE SYNTHETASE"/>
    <property type="match status" value="1"/>
</dbReference>
<dbReference type="InterPro" id="IPR009081">
    <property type="entry name" value="PP-bd_ACP"/>
</dbReference>
<dbReference type="FunFam" id="3.30.559.30:FF:000006">
    <property type="entry name" value="Yersiniabactin polyketide/non-ribosomal peptide synthetase"/>
    <property type="match status" value="2"/>
</dbReference>
<dbReference type="Proteomes" id="UP000037977">
    <property type="component" value="Unassembled WGS sequence"/>
</dbReference>
<dbReference type="Gene3D" id="3.40.50.150">
    <property type="entry name" value="Vaccinia Virus protein VP39"/>
    <property type="match status" value="2"/>
</dbReference>
<dbReference type="InterPro" id="IPR020845">
    <property type="entry name" value="AMP-binding_CS"/>
</dbReference>
<dbReference type="Pfam" id="PF13489">
    <property type="entry name" value="Methyltransf_23"/>
    <property type="match status" value="1"/>
</dbReference>
<dbReference type="NCBIfam" id="NF003417">
    <property type="entry name" value="PRK04813.1"/>
    <property type="match status" value="4"/>
</dbReference>
<dbReference type="GO" id="GO:0016874">
    <property type="term" value="F:ligase activity"/>
    <property type="evidence" value="ECO:0007669"/>
    <property type="project" value="UniProtKB-KW"/>
</dbReference>
<dbReference type="SUPFAM" id="SSF53335">
    <property type="entry name" value="S-adenosyl-L-methionine-dependent methyltransferases"/>
    <property type="match status" value="2"/>
</dbReference>
<feature type="domain" description="Carrier" evidence="6">
    <location>
        <begin position="2882"/>
        <end position="2956"/>
    </location>
</feature>
<evidence type="ECO:0000256" key="3">
    <source>
        <dbReference type="ARBA" id="ARBA00022450"/>
    </source>
</evidence>
<reference evidence="7 8" key="1">
    <citation type="submission" date="2015-07" db="EMBL/GenBank/DDBJ databases">
        <title>Genome sequencing project for genomic taxonomy and phylogenomics of Bacillus-like bacteria.</title>
        <authorList>
            <person name="Liu B."/>
            <person name="Wang J."/>
            <person name="Zhu Y."/>
            <person name="Liu G."/>
            <person name="Chen Q."/>
            <person name="Chen Z."/>
            <person name="Che J."/>
            <person name="Ge C."/>
            <person name="Shi H."/>
            <person name="Pan Z."/>
            <person name="Liu X."/>
        </authorList>
    </citation>
    <scope>NUCLEOTIDE SEQUENCE [LARGE SCALE GENOMIC DNA]</scope>
    <source>
        <strain evidence="7 8">DSM 54</strain>
    </source>
</reference>
<dbReference type="InterPro" id="IPR023213">
    <property type="entry name" value="CAT-like_dom_sf"/>
</dbReference>
<dbReference type="OrthoDB" id="9765680at2"/>
<sequence>MKQAVGLLKWQTFKDTVCSMLNHGGEIAEDENLLHMGLSSIQIMKLINLSKKLGYRLTFEQLVKNPYLKEWQPLFMNEAFIQEQMACRVEIEDVDMYQPFPLTEVQHAYWIGRYDGQYLGNLGCHGYLEVNVQHIDTERLASAWKKLQEHHPMLRSIFTADGKQYILKKSQVRPLIIHDYRTANNHQIQEHLEEMRHQTSHRLLKIEEGQVAELQITLLPDNKGRLFFDIDLLVADVQSYQILLRDLVAIYNRNVQPQAPLGWNFATYLVEKDEEQKNERNEAKAYWTKRLATLPTKPLLPVANKSEIRPLFNRRSFFLSAELWKKLQHLSSKSGVTPAMVLLTIYSLVLNKWSENDHFLINIPLFNRQSSDKFNIEEVVADFTTLLLLEVDLKEPRPFLQDIQAIQAQFHQDMQYTSYSGIDVQRDFIRQHGSEQQIAPVVFSCNIGTPLLNEEFTEVFGDIHYMISQTPQVWLDFQVFEQDNGLLLIWDSLDDIFKPHILDDMFASFKQTVEYICHTEDWSSPLLVPLTDQLNVRNNVLTQLEIEPTCLHAPFFEHAQRSPNDVALIFPAANMSCTYGLLQEKALSIAQYLKNNGIKKGDAVGILMERGIQQIATILGILAAGAVYVPISLKQPLSRRSKIYQAADICVVVTDQPQLENGSGISFLSVTDAEQCRQSVEISYDPASTAYIIFTSGSTGVPKGVEMTHEAAWNTIYAVNQLQQIDASDSVLAVSATEFDLSIYDMFGLLAVGGKLILLNEHEVRTADKWVKYVEEFNITVWNSAPILFEMLCAELEHEGKILSSVRYVYLSGDWIKPDLVKQMQIKTPNSTLIAMGGATEGGIWSNYYQITNDEACELSSIPYGYPLPNQAYRVVNERGEDCPNQVAGELWIGGKSIAVGYKGNEQQTKSQFVYIDGEKWYKTGDFGKYSEDGILEFLGRKDEQIKVNGHRIELGEIERSLKGNKGIKDAVVLANQQKNANTLHAFITADSFGDIFDIHSTSSDIPKLIQNVMEVISESFSVDARSCSKTIQHFRTEIEQLTCYGITFILQQAGFPMKQGDVYHLQQILEENNIDARYYALFHQWFGFLHQLQLVTTADMVIYENTCDLSDCKMPLLENYPRIKQFGTAFIESGQAIIQGEVAPATLLFTEDTLTPMEVISEEPGAKESNQVLATIIHMLSSAKNKWKRPLQILELGARGSSLTKAIVKQLTGINYRYTITDTSMYFKNKFEKILSDTIEYKTLDIDIDPILQGYQRNHYDIIIANNALHRVKNLPKAMRLMEQLLDADGLMVVTENTQNNSLQLITTGFEEQGFTQFEDNRKDVCQPLLSDEQWLDVFSESGYANVKVINHPQLYAHHIFLAQPSPVKIQLNQKQLESYLREQLPDYMIPKNVTMLLEMPVTNNGKLDRKLLRTSINTGVHEQMEPTRSMNALEQKIANIWQDVLDKSPISLEDNFYQLGGDSLIATQLNSQLQKKLNIPISLETIFKYPIFGDFANYVSEHLQIVETSNADSKLTSFAAIQCDTDHLYDPFPLTDIQQSYWLGRSGVYDLSDVSAHCYFELECDELDMATVTAAWNQLIQRHDIMRAVVLDNGLSQKIIKEVPYYQIKINVYKYQDQVAFEKGVLSTRNKMSQRQFDVSKWPLFAIEASLSHDQKNRLHVSFDNTVFDGYSIFLLFDEWYKLYNAPALTLPMINISFRDYAIALADLKKSSQYKKDMDYWEARIQKLPPAPELPIEKQPHDIAEQKFTRYQAMLSKDKWTAIKQMAYQLKLTPSNVIMTAYAEVLGRYSRHQHFTLNLTHFNRLPLHEDVDKLVGDFTSLVLVEIDHRHESNFIMRCQDTQRQLLQDLEHTLVSGVEVERMLRKEKNTQFNDIVMPIVFTSGIGVNKDHLEDISYLGKIVYGASQTPQVWLDHQVFEQDGELILSWDGIEALFPTGLLNEMFHAYIQLLDKLSQGIEAWQQSSFLIVLPDAKQREVIHQAAIIPLSEETLVSLIEKQCIENRKNTAIIAPSATISYEELDTLSKNIAYSVSPGQAQVIVVLIEKDWQQIVAALGIMRAGIAYLPVDIDTPIERLHQIIQQAQVDSLMTTQSLASRYSNLRMNIYIVEELIATNKDKPSIFRDVKPDDLAYIIFTSGSTGKPKGVEITHRSVVNTILDINKRFDVTDSDRSIALSNFTFDLSIYDIFGLLSVGGAVVIPEIQRLKDPEHWLDMLHKHHITIWNTVPTFMEMLVDYHKTARTIAERGHDLKAVLLSGDWIPLTLPEKIKNIFEGANVISLGGATECSIWSNYYIINTVQESWKSIPYGKSLSHQQLYVLNKNYEDCPVWVKGDLYIGGIGLSVGYCHDPERTKAHYIHHPITGERIYKTGDLARFLPDGNIEFLGREDQQVKINGHRVELGDIEANLCKFPIIQQAVVTMQEQKLIGHLKLYEHIQHELIQTIATDTNLVKSIEMIKKELAHSTANLRINQLADYTQSIEWLSVGTMFLDLYALTIFKAEGQVFIKEDIMRSVANVYASLMEHWLDYLVHYGFVEKRASSYIVNFSENGALNYINHQLNDFNLDEMKQTLQQLREQLITSRSARLAILKGEQSAKAYLLDSQGFLTPEQLGQYNLWSRHTEKLVEHMLATLAKSDTNQALNVLELGTRTGHGTDNFAKVFKNAGQYTYCDESSDFINWKKASTTQEHIKFKQFDVNIPPDNQQYALHDYDIIIAENTLHRSHHLNNTMAYLKRLLKPGGLIILTENVKNNALLLITVAFFEEGYHQLRDFRCTEKLPLLNREAWQSLMKDEGYTCLLEWPQSDSKWLGEHIMIAGGPAQIKSLSVEQFAEEVKNTIPKYMCPDHYFVHERFPITANGKLDRKQLAQYQTFHQPDIVEQGRLAVTLEEQAIVKVWNEILETEYRSIKDNFFEQGGDSLKAIRFINKLDEQGYVLTLEKLFLHPTIEGLALNLEEKKDEQDKEEAQVTGSL</sequence>
<dbReference type="InterPro" id="IPR013217">
    <property type="entry name" value="Methyltransf_12"/>
</dbReference>
<dbReference type="GO" id="GO:0043041">
    <property type="term" value="P:amino acid activation for nonribosomal peptide biosynthetic process"/>
    <property type="evidence" value="ECO:0007669"/>
    <property type="project" value="TreeGrafter"/>
</dbReference>
<keyword evidence="4" id="KW-0597">Phosphoprotein</keyword>
<dbReference type="InterPro" id="IPR029063">
    <property type="entry name" value="SAM-dependent_MTases_sf"/>
</dbReference>
<dbReference type="PROSITE" id="PS00455">
    <property type="entry name" value="AMP_BINDING"/>
    <property type="match status" value="2"/>
</dbReference>
<dbReference type="Gene3D" id="1.10.1200.10">
    <property type="entry name" value="ACP-like"/>
    <property type="match status" value="3"/>
</dbReference>
<dbReference type="NCBIfam" id="TIGR01733">
    <property type="entry name" value="AA-adenyl-dom"/>
    <property type="match status" value="2"/>
</dbReference>
<dbReference type="InterPro" id="IPR000873">
    <property type="entry name" value="AMP-dep_synth/lig_dom"/>
</dbReference>
<dbReference type="Gene3D" id="3.30.559.10">
    <property type="entry name" value="Chloramphenicol acetyltransferase-like domain"/>
    <property type="match status" value="2"/>
</dbReference>
<keyword evidence="5" id="KW-0436">Ligase</keyword>
<dbReference type="GO" id="GO:0005737">
    <property type="term" value="C:cytoplasm"/>
    <property type="evidence" value="ECO:0007669"/>
    <property type="project" value="TreeGrafter"/>
</dbReference>
<dbReference type="EMBL" id="LGCI01000010">
    <property type="protein sequence ID" value="KOY81121.1"/>
    <property type="molecule type" value="Genomic_DNA"/>
</dbReference>
<name>A0A0N0CV44_9BACI</name>
<evidence type="ECO:0000256" key="5">
    <source>
        <dbReference type="ARBA" id="ARBA00022598"/>
    </source>
</evidence>
<dbReference type="CDD" id="cd19535">
    <property type="entry name" value="Cyc_NRPS"/>
    <property type="match status" value="2"/>
</dbReference>
<evidence type="ECO:0000256" key="1">
    <source>
        <dbReference type="ARBA" id="ARBA00001957"/>
    </source>
</evidence>
<dbReference type="Pfam" id="PF00668">
    <property type="entry name" value="Condensation"/>
    <property type="match status" value="2"/>
</dbReference>
<keyword evidence="8" id="KW-1185">Reference proteome</keyword>
<dbReference type="InterPro" id="IPR042099">
    <property type="entry name" value="ANL_N_sf"/>
</dbReference>
<dbReference type="SUPFAM" id="SSF52777">
    <property type="entry name" value="CoA-dependent acyltransferases"/>
    <property type="match status" value="4"/>
</dbReference>
<dbReference type="PANTHER" id="PTHR45527:SF10">
    <property type="entry name" value="PYOCHELIN SYNTHASE PCHF"/>
    <property type="match status" value="1"/>
</dbReference>
<dbReference type="Pfam" id="PF00550">
    <property type="entry name" value="PP-binding"/>
    <property type="match status" value="2"/>
</dbReference>
<dbReference type="SUPFAM" id="SSF56801">
    <property type="entry name" value="Acetyl-CoA synthetase-like"/>
    <property type="match status" value="2"/>
</dbReference>
<dbReference type="GO" id="GO:0009403">
    <property type="term" value="P:toxin biosynthetic process"/>
    <property type="evidence" value="ECO:0007669"/>
    <property type="project" value="UniProtKB-ARBA"/>
</dbReference>
<dbReference type="CDD" id="cd02440">
    <property type="entry name" value="AdoMet_MTases"/>
    <property type="match status" value="1"/>
</dbReference>
<proteinExistence type="inferred from homology"/>
<comment type="similarity">
    <text evidence="2">Belongs to the ATP-dependent AMP-binding enzyme family.</text>
</comment>